<feature type="region of interest" description="Disordered" evidence="1">
    <location>
        <begin position="1"/>
        <end position="59"/>
    </location>
</feature>
<proteinExistence type="predicted"/>
<reference evidence="2 3" key="1">
    <citation type="journal article" date="2021" name="Elife">
        <title>Chloroplast acquisition without the gene transfer in kleptoplastic sea slugs, Plakobranchus ocellatus.</title>
        <authorList>
            <person name="Maeda T."/>
            <person name="Takahashi S."/>
            <person name="Yoshida T."/>
            <person name="Shimamura S."/>
            <person name="Takaki Y."/>
            <person name="Nagai Y."/>
            <person name="Toyoda A."/>
            <person name="Suzuki Y."/>
            <person name="Arimoto A."/>
            <person name="Ishii H."/>
            <person name="Satoh N."/>
            <person name="Nishiyama T."/>
            <person name="Hasebe M."/>
            <person name="Maruyama T."/>
            <person name="Minagawa J."/>
            <person name="Obokata J."/>
            <person name="Shigenobu S."/>
        </authorList>
    </citation>
    <scope>NUCLEOTIDE SEQUENCE [LARGE SCALE GENOMIC DNA]</scope>
</reference>
<feature type="compositionally biased region" description="Basic and acidic residues" evidence="1">
    <location>
        <begin position="15"/>
        <end position="29"/>
    </location>
</feature>
<dbReference type="EMBL" id="BMAT01005602">
    <property type="protein sequence ID" value="GFR96800.1"/>
    <property type="molecule type" value="Genomic_DNA"/>
</dbReference>
<protein>
    <submittedName>
        <fullName evidence="2">DNA oxidative demethylase ALKBH2</fullName>
    </submittedName>
</protein>
<keyword evidence="3" id="KW-1185">Reference proteome</keyword>
<gene>
    <name evidence="2" type="ORF">ElyMa_002729600</name>
</gene>
<feature type="non-terminal residue" evidence="2">
    <location>
        <position position="126"/>
    </location>
</feature>
<evidence type="ECO:0000313" key="2">
    <source>
        <dbReference type="EMBL" id="GFR96800.1"/>
    </source>
</evidence>
<dbReference type="Proteomes" id="UP000762676">
    <property type="component" value="Unassembled WGS sequence"/>
</dbReference>
<organism evidence="2 3">
    <name type="scientific">Elysia marginata</name>
    <dbReference type="NCBI Taxonomy" id="1093978"/>
    <lineage>
        <taxon>Eukaryota</taxon>
        <taxon>Metazoa</taxon>
        <taxon>Spiralia</taxon>
        <taxon>Lophotrochozoa</taxon>
        <taxon>Mollusca</taxon>
        <taxon>Gastropoda</taxon>
        <taxon>Heterobranchia</taxon>
        <taxon>Euthyneura</taxon>
        <taxon>Panpulmonata</taxon>
        <taxon>Sacoglossa</taxon>
        <taxon>Placobranchoidea</taxon>
        <taxon>Plakobranchidae</taxon>
        <taxon>Elysia</taxon>
    </lineage>
</organism>
<feature type="compositionally biased region" description="Polar residues" evidence="1">
    <location>
        <begin position="50"/>
        <end position="59"/>
    </location>
</feature>
<evidence type="ECO:0000256" key="1">
    <source>
        <dbReference type="SAM" id="MobiDB-lite"/>
    </source>
</evidence>
<accession>A0AAV4HJB8</accession>
<name>A0AAV4HJB8_9GAST</name>
<comment type="caution">
    <text evidence="2">The sequence shown here is derived from an EMBL/GenBank/DDBJ whole genome shotgun (WGS) entry which is preliminary data.</text>
</comment>
<dbReference type="AlphaFoldDB" id="A0AAV4HJB8"/>
<sequence>MQGNIITKTKKQRELKRPCQKTEDKREASASKSMKITDYFTNGGEKSEQNDLPSSSSVKHTVRADCPSMKWRVIKGENLKLRYSLLYSKAEARGLLTRCEEELSYNTGNLAKVKIFGKLIDIPRKQ</sequence>
<evidence type="ECO:0000313" key="3">
    <source>
        <dbReference type="Proteomes" id="UP000762676"/>
    </source>
</evidence>